<feature type="compositionally biased region" description="Polar residues" evidence="1">
    <location>
        <begin position="50"/>
        <end position="71"/>
    </location>
</feature>
<gene>
    <name evidence="3" type="ORF">UFOPK3614_01007</name>
</gene>
<accession>A0A6J7HZ46</accession>
<evidence type="ECO:0000313" key="3">
    <source>
        <dbReference type="EMBL" id="CAB4923751.1"/>
    </source>
</evidence>
<dbReference type="EMBL" id="CAFBMS010000070">
    <property type="protein sequence ID" value="CAB4923751.1"/>
    <property type="molecule type" value="Genomic_DNA"/>
</dbReference>
<keyword evidence="2" id="KW-1133">Transmembrane helix</keyword>
<feature type="region of interest" description="Disordered" evidence="1">
    <location>
        <begin position="50"/>
        <end position="94"/>
    </location>
</feature>
<organism evidence="3">
    <name type="scientific">freshwater metagenome</name>
    <dbReference type="NCBI Taxonomy" id="449393"/>
    <lineage>
        <taxon>unclassified sequences</taxon>
        <taxon>metagenomes</taxon>
        <taxon>ecological metagenomes</taxon>
    </lineage>
</organism>
<evidence type="ECO:0000256" key="2">
    <source>
        <dbReference type="SAM" id="Phobius"/>
    </source>
</evidence>
<keyword evidence="2" id="KW-0472">Membrane</keyword>
<evidence type="ECO:0000256" key="1">
    <source>
        <dbReference type="SAM" id="MobiDB-lite"/>
    </source>
</evidence>
<dbReference type="AlphaFoldDB" id="A0A6J7HZ46"/>
<feature type="transmembrane region" description="Helical" evidence="2">
    <location>
        <begin position="6"/>
        <end position="27"/>
    </location>
</feature>
<proteinExistence type="predicted"/>
<sequence>MSSSFVALIWWVVPAAGLIGALSYVVWVTKFKDRFESETSRSIGKFSAFQSTFRDPNDQTPVNRNDPTRNQIPHAKPILNQDPNQDSNQDRTHL</sequence>
<reference evidence="3" key="1">
    <citation type="submission" date="2020-05" db="EMBL/GenBank/DDBJ databases">
        <authorList>
            <person name="Chiriac C."/>
            <person name="Salcher M."/>
            <person name="Ghai R."/>
            <person name="Kavagutti S V."/>
        </authorList>
    </citation>
    <scope>NUCLEOTIDE SEQUENCE</scope>
</reference>
<keyword evidence="2" id="KW-0812">Transmembrane</keyword>
<name>A0A6J7HZ46_9ZZZZ</name>
<protein>
    <submittedName>
        <fullName evidence="3">Unannotated protein</fullName>
    </submittedName>
</protein>